<organism evidence="2 3">
    <name type="scientific">Nocardia rhizosphaerae</name>
    <dbReference type="NCBI Taxonomy" id="1691571"/>
    <lineage>
        <taxon>Bacteria</taxon>
        <taxon>Bacillati</taxon>
        <taxon>Actinomycetota</taxon>
        <taxon>Actinomycetes</taxon>
        <taxon>Mycobacteriales</taxon>
        <taxon>Nocardiaceae</taxon>
        <taxon>Nocardia</taxon>
    </lineage>
</organism>
<dbReference type="RefSeq" id="WP_378553609.1">
    <property type="nucleotide sequence ID" value="NZ_JBHSBA010000015.1"/>
</dbReference>
<feature type="domain" description="PET hydrolase/cutinase-like" evidence="1">
    <location>
        <begin position="4"/>
        <end position="171"/>
    </location>
</feature>
<protein>
    <recommendedName>
        <fullName evidence="1">PET hydrolase/cutinase-like domain-containing protein</fullName>
    </recommendedName>
</protein>
<dbReference type="Proteomes" id="UP001595767">
    <property type="component" value="Unassembled WGS sequence"/>
</dbReference>
<gene>
    <name evidence="2" type="ORF">ACFOW8_23490</name>
</gene>
<proteinExistence type="predicted"/>
<evidence type="ECO:0000313" key="3">
    <source>
        <dbReference type="Proteomes" id="UP001595767"/>
    </source>
</evidence>
<dbReference type="Gene3D" id="3.40.50.1820">
    <property type="entry name" value="alpha/beta hydrolase"/>
    <property type="match status" value="1"/>
</dbReference>
<reference evidence="3" key="1">
    <citation type="journal article" date="2019" name="Int. J. Syst. Evol. Microbiol.">
        <title>The Global Catalogue of Microorganisms (GCM) 10K type strain sequencing project: providing services to taxonomists for standard genome sequencing and annotation.</title>
        <authorList>
            <consortium name="The Broad Institute Genomics Platform"/>
            <consortium name="The Broad Institute Genome Sequencing Center for Infectious Disease"/>
            <person name="Wu L."/>
            <person name="Ma J."/>
        </authorList>
    </citation>
    <scope>NUCLEOTIDE SEQUENCE [LARGE SCALE GENOMIC DNA]</scope>
    <source>
        <strain evidence="3">CGMCC 4.7204</strain>
    </source>
</reference>
<dbReference type="InterPro" id="IPR041127">
    <property type="entry name" value="PET_hydrolase/cutinase-like"/>
</dbReference>
<dbReference type="Pfam" id="PF12740">
    <property type="entry name" value="PETase"/>
    <property type="match status" value="1"/>
</dbReference>
<dbReference type="EMBL" id="JBHSBA010000015">
    <property type="protein sequence ID" value="MFC4127893.1"/>
    <property type="molecule type" value="Genomic_DNA"/>
</dbReference>
<name>A0ABV8LCH8_9NOCA</name>
<dbReference type="SUPFAM" id="SSF53474">
    <property type="entry name" value="alpha/beta-Hydrolases"/>
    <property type="match status" value="1"/>
</dbReference>
<keyword evidence="3" id="KW-1185">Reference proteome</keyword>
<evidence type="ECO:0000259" key="1">
    <source>
        <dbReference type="Pfam" id="PF12740"/>
    </source>
</evidence>
<sequence>MLRHLADAGFVVAAANTTQSNADKGQNVLDGVRALIAANDDAASVYHGKIDTARIATIGHSQGGAAAINAGADPLVTAVLALEPGPNTGQDRIHTPTLYLAGEDDDIVRPAWVRNQYDRSDHVPTWFAELGGAGHLGIGKEDNGFRPTITNWLKYTLYNDETATAIFTGPEWTLETDPAFTETARNAKARDLN</sequence>
<evidence type="ECO:0000313" key="2">
    <source>
        <dbReference type="EMBL" id="MFC4127893.1"/>
    </source>
</evidence>
<dbReference type="InterPro" id="IPR029058">
    <property type="entry name" value="AB_hydrolase_fold"/>
</dbReference>
<accession>A0ABV8LCH8</accession>
<comment type="caution">
    <text evidence="2">The sequence shown here is derived from an EMBL/GenBank/DDBJ whole genome shotgun (WGS) entry which is preliminary data.</text>
</comment>